<dbReference type="EMBL" id="JBHULN010000007">
    <property type="protein sequence ID" value="MFD2571540.1"/>
    <property type="molecule type" value="Genomic_DNA"/>
</dbReference>
<reference evidence="4" key="1">
    <citation type="journal article" date="2019" name="Int. J. Syst. Evol. Microbiol.">
        <title>The Global Catalogue of Microorganisms (GCM) 10K type strain sequencing project: providing services to taxonomists for standard genome sequencing and annotation.</title>
        <authorList>
            <consortium name="The Broad Institute Genomics Platform"/>
            <consortium name="The Broad Institute Genome Sequencing Center for Infectious Disease"/>
            <person name="Wu L."/>
            <person name="Ma J."/>
        </authorList>
    </citation>
    <scope>NUCLEOTIDE SEQUENCE [LARGE SCALE GENOMIC DNA]</scope>
    <source>
        <strain evidence="4">KCTC 42805</strain>
    </source>
</reference>
<accession>A0ABW5M3L2</accession>
<evidence type="ECO:0000313" key="3">
    <source>
        <dbReference type="EMBL" id="MFD2571540.1"/>
    </source>
</evidence>
<dbReference type="InterPro" id="IPR036866">
    <property type="entry name" value="RibonucZ/Hydroxyglut_hydro"/>
</dbReference>
<keyword evidence="1" id="KW-1133">Transmembrane helix</keyword>
<dbReference type="Pfam" id="PF12706">
    <property type="entry name" value="Lactamase_B_2"/>
    <property type="match status" value="1"/>
</dbReference>
<evidence type="ECO:0000256" key="1">
    <source>
        <dbReference type="SAM" id="Phobius"/>
    </source>
</evidence>
<dbReference type="PANTHER" id="PTHR15032:SF4">
    <property type="entry name" value="N-ACYL-PHOSPHATIDYLETHANOLAMINE-HYDROLYZING PHOSPHOLIPASE D"/>
    <property type="match status" value="1"/>
</dbReference>
<dbReference type="RefSeq" id="WP_381523184.1">
    <property type="nucleotide sequence ID" value="NZ_JBHULN010000007.1"/>
</dbReference>
<dbReference type="Proteomes" id="UP001597469">
    <property type="component" value="Unassembled WGS sequence"/>
</dbReference>
<keyword evidence="1" id="KW-0812">Transmembrane</keyword>
<comment type="caution">
    <text evidence="3">The sequence shown here is derived from an EMBL/GenBank/DDBJ whole genome shotgun (WGS) entry which is preliminary data.</text>
</comment>
<proteinExistence type="predicted"/>
<dbReference type="Gene3D" id="3.60.15.10">
    <property type="entry name" value="Ribonuclease Z/Hydroxyacylglutathione hydrolase-like"/>
    <property type="match status" value="1"/>
</dbReference>
<organism evidence="3 4">
    <name type="scientific">Spirosoma soli</name>
    <dbReference type="NCBI Taxonomy" id="1770529"/>
    <lineage>
        <taxon>Bacteria</taxon>
        <taxon>Pseudomonadati</taxon>
        <taxon>Bacteroidota</taxon>
        <taxon>Cytophagia</taxon>
        <taxon>Cytophagales</taxon>
        <taxon>Cytophagaceae</taxon>
        <taxon>Spirosoma</taxon>
    </lineage>
</organism>
<gene>
    <name evidence="3" type="ORF">ACFSUS_12920</name>
</gene>
<protein>
    <submittedName>
        <fullName evidence="3">MBL fold metallo-hydrolase</fullName>
    </submittedName>
</protein>
<feature type="domain" description="Metallo-beta-lactamase" evidence="2">
    <location>
        <begin position="119"/>
        <end position="317"/>
    </location>
</feature>
<evidence type="ECO:0000259" key="2">
    <source>
        <dbReference type="Pfam" id="PF12706"/>
    </source>
</evidence>
<feature type="transmembrane region" description="Helical" evidence="1">
    <location>
        <begin position="6"/>
        <end position="27"/>
    </location>
</feature>
<dbReference type="PANTHER" id="PTHR15032">
    <property type="entry name" value="N-ACYL-PHOSPHATIDYLETHANOLAMINE-HYDROLYZING PHOSPHOLIPASE D"/>
    <property type="match status" value="1"/>
</dbReference>
<dbReference type="SUPFAM" id="SSF56281">
    <property type="entry name" value="Metallo-hydrolase/oxidoreductase"/>
    <property type="match status" value="1"/>
</dbReference>
<sequence length="360" mass="39538">MVSKILIILGVALLLVILVMVVAGYIVSAPRYKGPVSDHFDGKEFRNLGGVQAKGLREIPGWLLNRQRTQPWGTYHNNKPGPPPPARVNSEIGQSLGTGPVRVTFINHSTVLLQFDGLNVLTDPIYYERTSPVQFAGPKRNSPPGIRFDDLPKIDILLLSHNHWDHLDIGTVQKLCTRDQPRVFCPLGVKAFLEERGCANVTEMDWGQAINYADGTTIHCVPAQHFSGRGMFDRNATLWAGYVIDNRAVGKLYFVGDTGYGPFLKGIGQQFGPLRLALIPIGAYKPPSFMAPIHCSPAQAVQIHADVQSKQSVAIHFGTFPLADDGETEPVDDLNKALTEKGLPANRFRALKNGESFVIN</sequence>
<evidence type="ECO:0000313" key="4">
    <source>
        <dbReference type="Proteomes" id="UP001597469"/>
    </source>
</evidence>
<dbReference type="InterPro" id="IPR001279">
    <property type="entry name" value="Metallo-B-lactamas"/>
</dbReference>
<keyword evidence="4" id="KW-1185">Reference proteome</keyword>
<name>A0ABW5M3L2_9BACT</name>
<keyword evidence="1" id="KW-0472">Membrane</keyword>